<feature type="domain" description="Phosphatidic acid phosphatase type 2/haloperoxidase" evidence="2">
    <location>
        <begin position="160"/>
        <end position="262"/>
    </location>
</feature>
<protein>
    <recommendedName>
        <fullName evidence="2">Phosphatidic acid phosphatase type 2/haloperoxidase domain-containing protein</fullName>
    </recommendedName>
</protein>
<evidence type="ECO:0000256" key="1">
    <source>
        <dbReference type="SAM" id="Phobius"/>
    </source>
</evidence>
<evidence type="ECO:0000313" key="3">
    <source>
        <dbReference type="EMBL" id="CAD9324566.1"/>
    </source>
</evidence>
<proteinExistence type="predicted"/>
<keyword evidence="1" id="KW-0472">Membrane</keyword>
<sequence>MGVPAKLLYGRLVLFALILVATLFFVFGGSFLSKPRPLTPYLCNTTINITECLGPDDTKSCADFPDPINGDFGVDCVPSACGRKVARGFHISVSGVNTPPGPLVGHGTPTDVKSGFMIFWSFVPYAMGVIIIASFIWAMDTCSLFFLMLLGIVAVVNEFILKKIMSQSRPTGSCLYFDSHGMPSGHSAISIGILFYSILEIFIDRPGLSLRKKTALFSAVVFFLAPVPRSRIYLSDHTRSQVGAGAAEGIVMAALWFLFLYKFALPRIDGWIGFPCFRWLGLRNTYRNGECFCPDWSPLCGRRAIENCISTGDGAKNDNDERRVSGNVEGNYQNQSHCIAEVSGTGERSTLSIIVQPV</sequence>
<dbReference type="AlphaFoldDB" id="A0A7S2EA90"/>
<accession>A0A7S2EA90</accession>
<feature type="transmembrane region" description="Helical" evidence="1">
    <location>
        <begin position="215"/>
        <end position="234"/>
    </location>
</feature>
<organism evidence="3">
    <name type="scientific">Trieres chinensis</name>
    <name type="common">Marine centric diatom</name>
    <name type="synonym">Odontella sinensis</name>
    <dbReference type="NCBI Taxonomy" id="1514140"/>
    <lineage>
        <taxon>Eukaryota</taxon>
        <taxon>Sar</taxon>
        <taxon>Stramenopiles</taxon>
        <taxon>Ochrophyta</taxon>
        <taxon>Bacillariophyta</taxon>
        <taxon>Mediophyceae</taxon>
        <taxon>Biddulphiophycidae</taxon>
        <taxon>Eupodiscales</taxon>
        <taxon>Parodontellaceae</taxon>
        <taxon>Trieres</taxon>
    </lineage>
</organism>
<gene>
    <name evidence="3" type="ORF">OSIN01602_LOCUS2911</name>
</gene>
<feature type="transmembrane region" description="Helical" evidence="1">
    <location>
        <begin position="12"/>
        <end position="32"/>
    </location>
</feature>
<feature type="transmembrane region" description="Helical" evidence="1">
    <location>
        <begin position="240"/>
        <end position="261"/>
    </location>
</feature>
<dbReference type="InterPro" id="IPR000326">
    <property type="entry name" value="PAP2/HPO"/>
</dbReference>
<dbReference type="GO" id="GO:0042392">
    <property type="term" value="F:sphingosine-1-phosphate phosphatase activity"/>
    <property type="evidence" value="ECO:0007669"/>
    <property type="project" value="TreeGrafter"/>
</dbReference>
<dbReference type="PANTHER" id="PTHR14969">
    <property type="entry name" value="SPHINGOSINE-1-PHOSPHATE PHOSPHOHYDROLASE"/>
    <property type="match status" value="1"/>
</dbReference>
<reference evidence="3" key="1">
    <citation type="submission" date="2021-01" db="EMBL/GenBank/DDBJ databases">
        <authorList>
            <person name="Corre E."/>
            <person name="Pelletier E."/>
            <person name="Niang G."/>
            <person name="Scheremetjew M."/>
            <person name="Finn R."/>
            <person name="Kale V."/>
            <person name="Holt S."/>
            <person name="Cochrane G."/>
            <person name="Meng A."/>
            <person name="Brown T."/>
            <person name="Cohen L."/>
        </authorList>
    </citation>
    <scope>NUCLEOTIDE SEQUENCE</scope>
    <source>
        <strain evidence="3">Grunow 1884</strain>
    </source>
</reference>
<evidence type="ECO:0000259" key="2">
    <source>
        <dbReference type="Pfam" id="PF01569"/>
    </source>
</evidence>
<dbReference type="PANTHER" id="PTHR14969:SF13">
    <property type="entry name" value="AT30094P"/>
    <property type="match status" value="1"/>
</dbReference>
<keyword evidence="1" id="KW-1133">Transmembrane helix</keyword>
<keyword evidence="1" id="KW-0812">Transmembrane</keyword>
<feature type="transmembrane region" description="Helical" evidence="1">
    <location>
        <begin position="185"/>
        <end position="203"/>
    </location>
</feature>
<dbReference type="UniPathway" id="UPA00378"/>
<dbReference type="Gene3D" id="1.20.144.10">
    <property type="entry name" value="Phosphatidic acid phosphatase type 2/haloperoxidase"/>
    <property type="match status" value="1"/>
</dbReference>
<dbReference type="InterPro" id="IPR036938">
    <property type="entry name" value="PAP2/HPO_sf"/>
</dbReference>
<name>A0A7S2EA90_TRICV</name>
<feature type="transmembrane region" description="Helical" evidence="1">
    <location>
        <begin position="144"/>
        <end position="165"/>
    </location>
</feature>
<dbReference type="SUPFAM" id="SSF48317">
    <property type="entry name" value="Acid phosphatase/Vanadium-dependent haloperoxidase"/>
    <property type="match status" value="1"/>
</dbReference>
<dbReference type="Pfam" id="PF01569">
    <property type="entry name" value="PAP2"/>
    <property type="match status" value="1"/>
</dbReference>
<feature type="transmembrane region" description="Helical" evidence="1">
    <location>
        <begin position="117"/>
        <end position="137"/>
    </location>
</feature>
<dbReference type="EMBL" id="HBGO01005172">
    <property type="protein sequence ID" value="CAD9324566.1"/>
    <property type="molecule type" value="Transcribed_RNA"/>
</dbReference>